<reference evidence="5 6" key="1">
    <citation type="journal article" date="2019" name="Genome Biol. Evol.">
        <title>Day and night: Metabolic profiles and evolutionary relationships of six axenic non-marine cyanobacteria.</title>
        <authorList>
            <person name="Will S.E."/>
            <person name="Henke P."/>
            <person name="Boedeker C."/>
            <person name="Huang S."/>
            <person name="Brinkmann H."/>
            <person name="Rohde M."/>
            <person name="Jarek M."/>
            <person name="Friedl T."/>
            <person name="Seufert S."/>
            <person name="Schumacher M."/>
            <person name="Overmann J."/>
            <person name="Neumann-Schaal M."/>
            <person name="Petersen J."/>
        </authorList>
    </citation>
    <scope>NUCLEOTIDE SEQUENCE [LARGE SCALE GENOMIC DNA]</scope>
    <source>
        <strain evidence="5 6">SAG 39.79</strain>
    </source>
</reference>
<evidence type="ECO:0000259" key="4">
    <source>
        <dbReference type="PROSITE" id="PS50011"/>
    </source>
</evidence>
<dbReference type="InterPro" id="IPR001680">
    <property type="entry name" value="WD40_rpt"/>
</dbReference>
<dbReference type="InterPro" id="IPR011047">
    <property type="entry name" value="Quinoprotein_ADH-like_sf"/>
</dbReference>
<dbReference type="Proteomes" id="UP000282574">
    <property type="component" value="Unassembled WGS sequence"/>
</dbReference>
<dbReference type="SUPFAM" id="SSF56112">
    <property type="entry name" value="Protein kinase-like (PK-like)"/>
    <property type="match status" value="1"/>
</dbReference>
<feature type="repeat" description="WD" evidence="3">
    <location>
        <begin position="375"/>
        <end position="416"/>
    </location>
</feature>
<gene>
    <name evidence="5" type="ORF">DSM107010_65190</name>
</gene>
<evidence type="ECO:0000256" key="1">
    <source>
        <dbReference type="ARBA" id="ARBA00022574"/>
    </source>
</evidence>
<dbReference type="Pfam" id="PF00400">
    <property type="entry name" value="WD40"/>
    <property type="match status" value="7"/>
</dbReference>
<dbReference type="AlphaFoldDB" id="A0AB37UA75"/>
<dbReference type="PROSITE" id="PS00678">
    <property type="entry name" value="WD_REPEATS_1"/>
    <property type="match status" value="3"/>
</dbReference>
<evidence type="ECO:0000256" key="2">
    <source>
        <dbReference type="ARBA" id="ARBA00022737"/>
    </source>
</evidence>
<dbReference type="Gene3D" id="3.30.200.20">
    <property type="entry name" value="Phosphorylase Kinase, domain 1"/>
    <property type="match status" value="1"/>
</dbReference>
<accession>A0AB37UA75</accession>
<dbReference type="PRINTS" id="PR00320">
    <property type="entry name" value="GPROTEINBRPT"/>
</dbReference>
<sequence>MLGKIIGRRYQVIQILGSSSYCQTYLARNLDRNQPAKCVIKHLLSTDKITDLSYRWQRLFSREIAALEKLQSYSQVPQLLDYFEEDRQFYLVQEYIVGQPLSQLMPPVSVKWSQQQVIELLYEILSILEIVHSQGLIHRDLKPNNLIRRASDGKLVLIDFGSVKQAWTQVVTSSGQTQANYAIGLPATIAVGTSGYMPSEQSHGRPRPNSDIYALGMIGIQALTGMQPTQLLEDAETGEMIWQHLVTIAPELTAILNKMVRYHFLERYQSTTEALNALAPLVDAPEKVHTAPVMLSVPKPADKIVGVVKLVRKRIASRLGTALGVTSAFALLLGSYYALRPTTNISPTMARSQIVEASHTTEPSTSPHTSMTRTLTGHTNAVWAVAIARDGHTLISGSGDKTIKFWDLSSGELLRTLTGNSAEVLSLALSQDGQMLTSASYSAQPAVKVWDLSTQELQHTIGNVSKVWSVAISPDRQTLVSSNADASIKIWDLSTRMLRRTLIGHADTVWSVAISPDGKTLVSGSKDRTIKIWDLRTGALRRTLLGHTDRVRSVAISPDGQTLVSSSWDKTIGIWQLQTGQRLRTLTGHSDYINSVAISPDSQMIASGSDDRQIKLWQLNTGELLTTFSGHQGNVNSLSFTPNGKLIVSGSEDKTIKLWSLQGIN</sequence>
<dbReference type="Gene3D" id="1.10.510.10">
    <property type="entry name" value="Transferase(Phosphotransferase) domain 1"/>
    <property type="match status" value="1"/>
</dbReference>
<dbReference type="Pfam" id="PF00069">
    <property type="entry name" value="Pkinase"/>
    <property type="match status" value="1"/>
</dbReference>
<name>A0AB37UA75_9CYAN</name>
<dbReference type="InterPro" id="IPR000719">
    <property type="entry name" value="Prot_kinase_dom"/>
</dbReference>
<feature type="repeat" description="WD" evidence="3">
    <location>
        <begin position="544"/>
        <end position="585"/>
    </location>
</feature>
<dbReference type="CDD" id="cd14014">
    <property type="entry name" value="STKc_PknB_like"/>
    <property type="match status" value="1"/>
</dbReference>
<evidence type="ECO:0000313" key="6">
    <source>
        <dbReference type="Proteomes" id="UP000282574"/>
    </source>
</evidence>
<proteinExistence type="predicted"/>
<dbReference type="PROSITE" id="PS50011">
    <property type="entry name" value="PROTEIN_KINASE_DOM"/>
    <property type="match status" value="1"/>
</dbReference>
<dbReference type="Gene3D" id="2.130.10.10">
    <property type="entry name" value="YVTN repeat-like/Quinoprotein amine dehydrogenase"/>
    <property type="match status" value="3"/>
</dbReference>
<dbReference type="SUPFAM" id="SSF50998">
    <property type="entry name" value="Quinoprotein alcohol dehydrogenase-like"/>
    <property type="match status" value="1"/>
</dbReference>
<dbReference type="SMART" id="SM00220">
    <property type="entry name" value="S_TKc"/>
    <property type="match status" value="1"/>
</dbReference>
<dbReference type="InterPro" id="IPR019775">
    <property type="entry name" value="WD40_repeat_CS"/>
</dbReference>
<feature type="repeat" description="WD" evidence="3">
    <location>
        <begin position="586"/>
        <end position="627"/>
    </location>
</feature>
<protein>
    <recommendedName>
        <fullName evidence="4">Protein kinase domain-containing protein</fullName>
    </recommendedName>
</protein>
<comment type="caution">
    <text evidence="5">The sequence shown here is derived from an EMBL/GenBank/DDBJ whole genome shotgun (WGS) entry which is preliminary data.</text>
</comment>
<feature type="repeat" description="WD" evidence="3">
    <location>
        <begin position="628"/>
        <end position="665"/>
    </location>
</feature>
<keyword evidence="2" id="KW-0677">Repeat</keyword>
<dbReference type="PROSITE" id="PS50082">
    <property type="entry name" value="WD_REPEATS_2"/>
    <property type="match status" value="6"/>
</dbReference>
<evidence type="ECO:0000313" key="5">
    <source>
        <dbReference type="EMBL" id="RUT01452.1"/>
    </source>
</evidence>
<dbReference type="InterPro" id="IPR020472">
    <property type="entry name" value="WD40_PAC1"/>
</dbReference>
<dbReference type="SMART" id="SM00320">
    <property type="entry name" value="WD40"/>
    <property type="match status" value="7"/>
</dbReference>
<dbReference type="GO" id="GO:0004672">
    <property type="term" value="F:protein kinase activity"/>
    <property type="evidence" value="ECO:0007669"/>
    <property type="project" value="InterPro"/>
</dbReference>
<dbReference type="PANTHER" id="PTHR19848">
    <property type="entry name" value="WD40 REPEAT PROTEIN"/>
    <property type="match status" value="1"/>
</dbReference>
<evidence type="ECO:0000256" key="3">
    <source>
        <dbReference type="PROSITE-ProRule" id="PRU00221"/>
    </source>
</evidence>
<dbReference type="InterPro" id="IPR015943">
    <property type="entry name" value="WD40/YVTN_repeat-like_dom_sf"/>
</dbReference>
<dbReference type="GO" id="GO:0005524">
    <property type="term" value="F:ATP binding"/>
    <property type="evidence" value="ECO:0007669"/>
    <property type="project" value="InterPro"/>
</dbReference>
<keyword evidence="1 3" id="KW-0853">WD repeat</keyword>
<dbReference type="RefSeq" id="WP_106170163.1">
    <property type="nucleotide sequence ID" value="NZ_JAVKZF010000001.1"/>
</dbReference>
<dbReference type="CDD" id="cd00200">
    <property type="entry name" value="WD40"/>
    <property type="match status" value="1"/>
</dbReference>
<dbReference type="PANTHER" id="PTHR19848:SF8">
    <property type="entry name" value="F-BOX AND WD REPEAT DOMAIN CONTAINING 7"/>
    <property type="match status" value="1"/>
</dbReference>
<feature type="repeat" description="WD" evidence="3">
    <location>
        <begin position="460"/>
        <end position="501"/>
    </location>
</feature>
<dbReference type="InterPro" id="IPR011009">
    <property type="entry name" value="Kinase-like_dom_sf"/>
</dbReference>
<feature type="repeat" description="WD" evidence="3">
    <location>
        <begin position="502"/>
        <end position="543"/>
    </location>
</feature>
<feature type="domain" description="Protein kinase" evidence="4">
    <location>
        <begin position="10"/>
        <end position="282"/>
    </location>
</feature>
<dbReference type="PROSITE" id="PS50294">
    <property type="entry name" value="WD_REPEATS_REGION"/>
    <property type="match status" value="6"/>
</dbReference>
<keyword evidence="6" id="KW-1185">Reference proteome</keyword>
<dbReference type="EMBL" id="RSCK01000124">
    <property type="protein sequence ID" value="RUT01452.1"/>
    <property type="molecule type" value="Genomic_DNA"/>
</dbReference>
<organism evidence="5 6">
    <name type="scientific">Chroococcidiopsis cubana SAG 39.79</name>
    <dbReference type="NCBI Taxonomy" id="388085"/>
    <lineage>
        <taxon>Bacteria</taxon>
        <taxon>Bacillati</taxon>
        <taxon>Cyanobacteriota</taxon>
        <taxon>Cyanophyceae</taxon>
        <taxon>Chroococcidiopsidales</taxon>
        <taxon>Chroococcidiopsidaceae</taxon>
        <taxon>Chroococcidiopsis</taxon>
    </lineage>
</organism>